<evidence type="ECO:0000256" key="8">
    <source>
        <dbReference type="ARBA" id="ARBA00022989"/>
    </source>
</evidence>
<keyword evidence="4" id="KW-1003">Cell membrane</keyword>
<dbReference type="OrthoDB" id="8563545at2"/>
<dbReference type="PANTHER" id="PTHR33446">
    <property type="entry name" value="PROTEIN TONB-RELATED"/>
    <property type="match status" value="1"/>
</dbReference>
<dbReference type="EMBL" id="CP000089">
    <property type="protein sequence ID" value="AAZ45783.1"/>
    <property type="molecule type" value="Genomic_DNA"/>
</dbReference>
<evidence type="ECO:0000259" key="11">
    <source>
        <dbReference type="PROSITE" id="PS52015"/>
    </source>
</evidence>
<name>Q47H98_DECAR</name>
<dbReference type="SUPFAM" id="SSF74653">
    <property type="entry name" value="TolA/TonB C-terminal domain"/>
    <property type="match status" value="1"/>
</dbReference>
<keyword evidence="5" id="KW-0997">Cell inner membrane</keyword>
<evidence type="ECO:0000313" key="12">
    <source>
        <dbReference type="EMBL" id="AAZ45783.1"/>
    </source>
</evidence>
<feature type="domain" description="TonB C-terminal" evidence="11">
    <location>
        <begin position="141"/>
        <end position="235"/>
    </location>
</feature>
<dbReference type="GO" id="GO:0031992">
    <property type="term" value="F:energy transducer activity"/>
    <property type="evidence" value="ECO:0007669"/>
    <property type="project" value="TreeGrafter"/>
</dbReference>
<keyword evidence="9" id="KW-0472">Membrane</keyword>
<comment type="subcellular location">
    <subcellularLocation>
        <location evidence="1">Cell inner membrane</location>
        <topology evidence="1">Single-pass membrane protein</topology>
        <orientation evidence="1">Periplasmic side</orientation>
    </subcellularLocation>
</comment>
<dbReference type="STRING" id="159087.Daro_1027"/>
<keyword evidence="7" id="KW-0653">Protein transport</keyword>
<evidence type="ECO:0000256" key="10">
    <source>
        <dbReference type="SAM" id="MobiDB-lite"/>
    </source>
</evidence>
<dbReference type="GO" id="GO:0098797">
    <property type="term" value="C:plasma membrane protein complex"/>
    <property type="evidence" value="ECO:0007669"/>
    <property type="project" value="TreeGrafter"/>
</dbReference>
<keyword evidence="3" id="KW-0813">Transport</keyword>
<dbReference type="HOGENOM" id="CLU_1178675_0_0_4"/>
<protein>
    <submittedName>
        <fullName evidence="12">Outer membrane transport energization protein TonB</fullName>
    </submittedName>
</protein>
<evidence type="ECO:0000256" key="1">
    <source>
        <dbReference type="ARBA" id="ARBA00004383"/>
    </source>
</evidence>
<dbReference type="PROSITE" id="PS52015">
    <property type="entry name" value="TONB_CTD"/>
    <property type="match status" value="1"/>
</dbReference>
<evidence type="ECO:0000256" key="6">
    <source>
        <dbReference type="ARBA" id="ARBA00022692"/>
    </source>
</evidence>
<proteinExistence type="inferred from homology"/>
<dbReference type="GO" id="GO:0015031">
    <property type="term" value="P:protein transport"/>
    <property type="evidence" value="ECO:0007669"/>
    <property type="project" value="UniProtKB-KW"/>
</dbReference>
<keyword evidence="8" id="KW-1133">Transmembrane helix</keyword>
<evidence type="ECO:0000256" key="5">
    <source>
        <dbReference type="ARBA" id="ARBA00022519"/>
    </source>
</evidence>
<dbReference type="AlphaFoldDB" id="Q47H98"/>
<evidence type="ECO:0000256" key="9">
    <source>
        <dbReference type="ARBA" id="ARBA00023136"/>
    </source>
</evidence>
<organism evidence="12">
    <name type="scientific">Dechloromonas aromatica (strain RCB)</name>
    <dbReference type="NCBI Taxonomy" id="159087"/>
    <lineage>
        <taxon>Bacteria</taxon>
        <taxon>Pseudomonadati</taxon>
        <taxon>Pseudomonadota</taxon>
        <taxon>Betaproteobacteria</taxon>
        <taxon>Rhodocyclales</taxon>
        <taxon>Azonexaceae</taxon>
        <taxon>Dechloromonas</taxon>
    </lineage>
</organism>
<evidence type="ECO:0000256" key="2">
    <source>
        <dbReference type="ARBA" id="ARBA00006555"/>
    </source>
</evidence>
<sequence length="235" mass="24815">MMSPIGHSKFWALFVLSMALHATLFAIMSGQRQHAPVALPPILASIRLIAVSESGSVAAGAPAPAPATVPQKARQNPQRTEQRSAPRVTQTAGPANAPAQAASPQVVAAVEGGGAVAVPPAAPVQATPAPAAPPQSELLDNYRQRLGQLFARHQEYPRIAALRGWEGEVRLRLKVARKGNLLGVQLDRSSGFEVLDQHALAMLEALASLPPLPDALESNEIQVVVPINYKLKKTT</sequence>
<comment type="similarity">
    <text evidence="2">Belongs to the TonB family.</text>
</comment>
<dbReference type="GO" id="GO:0055085">
    <property type="term" value="P:transmembrane transport"/>
    <property type="evidence" value="ECO:0007669"/>
    <property type="project" value="InterPro"/>
</dbReference>
<dbReference type="eggNOG" id="COG0810">
    <property type="taxonomic scope" value="Bacteria"/>
</dbReference>
<dbReference type="InterPro" id="IPR037682">
    <property type="entry name" value="TonB_C"/>
</dbReference>
<evidence type="ECO:0000256" key="7">
    <source>
        <dbReference type="ARBA" id="ARBA00022927"/>
    </source>
</evidence>
<dbReference type="InterPro" id="IPR006260">
    <property type="entry name" value="TonB/TolA_C"/>
</dbReference>
<dbReference type="Pfam" id="PF03544">
    <property type="entry name" value="TonB_C"/>
    <property type="match status" value="1"/>
</dbReference>
<dbReference type="Gene3D" id="3.30.1150.10">
    <property type="match status" value="1"/>
</dbReference>
<dbReference type="PANTHER" id="PTHR33446:SF2">
    <property type="entry name" value="PROTEIN TONB"/>
    <property type="match status" value="1"/>
</dbReference>
<evidence type="ECO:0000256" key="3">
    <source>
        <dbReference type="ARBA" id="ARBA00022448"/>
    </source>
</evidence>
<keyword evidence="6" id="KW-0812">Transmembrane</keyword>
<feature type="region of interest" description="Disordered" evidence="10">
    <location>
        <begin position="59"/>
        <end position="104"/>
    </location>
</feature>
<feature type="compositionally biased region" description="Low complexity" evidence="10">
    <location>
        <begin position="90"/>
        <end position="104"/>
    </location>
</feature>
<dbReference type="InterPro" id="IPR051045">
    <property type="entry name" value="TonB-dependent_transducer"/>
</dbReference>
<evidence type="ECO:0000256" key="4">
    <source>
        <dbReference type="ARBA" id="ARBA00022475"/>
    </source>
</evidence>
<dbReference type="NCBIfam" id="TIGR01352">
    <property type="entry name" value="tonB_Cterm"/>
    <property type="match status" value="1"/>
</dbReference>
<gene>
    <name evidence="12" type="ordered locus">Daro_1027</name>
</gene>
<accession>Q47H98</accession>
<reference evidence="12" key="1">
    <citation type="submission" date="2005-08" db="EMBL/GenBank/DDBJ databases">
        <title>Complete sequence of Dechloromonas aromatica RCB.</title>
        <authorList>
            <person name="Salinero K.K."/>
            <person name="Copeland A."/>
            <person name="Lucas S."/>
            <person name="Lapidus A."/>
            <person name="Barry K."/>
            <person name="Detter J.C."/>
            <person name="Glavina T."/>
            <person name="Hammon N."/>
            <person name="Israni S."/>
            <person name="Pitluck S."/>
            <person name="Di Bartolo G."/>
            <person name="Trong S."/>
            <person name="Schmutz J."/>
            <person name="Larimer F."/>
            <person name="Land M."/>
            <person name="Ivanova N."/>
            <person name="Richardson P."/>
        </authorList>
    </citation>
    <scope>NUCLEOTIDE SEQUENCE</scope>
    <source>
        <strain evidence="12">RCB</strain>
    </source>
</reference>
<dbReference type="KEGG" id="dar:Daro_1027"/>